<feature type="non-terminal residue" evidence="3">
    <location>
        <position position="1"/>
    </location>
</feature>
<name>A0A9K3GEG4_9EUKA</name>
<dbReference type="PANTHER" id="PTHR22605">
    <property type="entry name" value="RZ-TYPE DOMAIN-CONTAINING PROTEIN"/>
    <property type="match status" value="1"/>
</dbReference>
<dbReference type="SUPFAM" id="SSF52540">
    <property type="entry name" value="P-loop containing nucleoside triphosphate hydrolases"/>
    <property type="match status" value="1"/>
</dbReference>
<dbReference type="GO" id="GO:0016887">
    <property type="term" value="F:ATP hydrolysis activity"/>
    <property type="evidence" value="ECO:0007669"/>
    <property type="project" value="InterPro"/>
</dbReference>
<dbReference type="InterPro" id="IPR003593">
    <property type="entry name" value="AAA+_ATPase"/>
</dbReference>
<evidence type="ECO:0000259" key="2">
    <source>
        <dbReference type="SMART" id="SM00382"/>
    </source>
</evidence>
<sequence>CKFPSAWRDYVSEADQCHPFMSKRDGHPNRYMHLKQADIYLGSVNKPSTWAPKHGTGVSNERVAVLVATAMRWFSDRRGLRACIKRLTKNNGYFTCPSTRPVFPPPLPGIHEHYSISDACRGLDMEGVPGAVARAGVYQGFEAADLFAAETLPTCDAYTAIALSDRNTLAGLSSVSACGLALYVTVANSRRHWGSQSYLLDEVSRMVSLPRLGEIPDDTATALGLLVVKSRPTSTQSIQVLSGLVSVVPASFWSPIIEHWSSCGRAAVNAGFSFVSSLPTAVHPGECAAILDIASRCTLFSPGWSLSQVLQRPALWERSGGRILLDRIHSVHELTRLKERVPLSLLVRQSVEPTSVLGPLSRLLTALNLGSSVPVFTAALERLAEASSLLRTLQTEHHEIALLGGVFAEPLKECVDSLQAALVRAPTTSVVDVPSLLARTLEQLRVVGECAGSPLFRYLMAHPQQIGIGIPPEVDDDGVETPETEGSIPDEGEEEDATLEVQPEPLLPPPPVPVVDDLVAVATCVQDANTSLLSRGVDTKTADMLARVPLYTLERHVDAICPNTRRGVADAADTKVYVRIITAMPVLRPFATALQETMKCAGNPLSDTDKASVDGIIDQIQAFQEGGMTLPRGLSTPVASHLAALCRTPESLAFYQCAAGPAKLGMAFAAAQSDSTSHLLNPRSNRGAIVPIKVVSDFTWLIADAASPMFLLKSDRPLEEKLQQLAGIDYGKSRENLVSVDQNHENLKKFILASQGSGQEGLNYDAGFILKQGFVMTLSGEGPQITVGKDKTAQKWDVHDLQLLKNQIIFSTSDDPAPKLLVLLLRTAQEICAKEASTLQSLTGHDVTRSVQFAPCEADEALAEGMLQQLKEVRGLIADEIANQSLIAQEVRRDETCAYMTTRDILSQETEMGRRIHTLHFADIERFQVNPISNPVPLKASTVSSVKVTASTVLDTVQALCRSAQRPVLSVRNVHLGSAESTIEDIKALVAHAAAFPNVCHVVALPCQMPQGVQAQMRQYLLGTEAPLPNSFGPIVLCDVTGSTATSFPALVVDRACIDSLVPLKAAEAKIRPAFLVTSAQAGQGKTTLAMQHLGPDPLHLHVSGPAKYSTLCQSIARQLPDSTAGVDLHIDVGRPLGDGKYTSGQWVAESAVFSLRWLGGLRGPGIVVPTPLRLAVEVASDIYPQAAVYSGIMGCPATELRFPTTCSQFVAEYRVTEASAQAYEAACALYILAHNKDKKVMGADQKDEEDAPCDVSALVHSLHPASGSDPTPVLKYAYEQISKGSDSLSWSAVTGVLVCLHPTLMRLGRCPHINELGDNVAEDRDALAARAEVVTRAVDFAKQYHVKAVSQSVQCQRTVIENGTRETGAVKEVQNEHQVGYANLKSTYITLDAGDGLLVFSNSGFEWPPAFKALLKQRGAKPSTTDKLTSAQRKVLMAEYCIGPDAANKCAGFQSSVAGFEYRSDAAFKMSMLHARVSQGLPVVLIGDGGTGKTALVTTYLEMRAALSAEGTFEYKASTVNAATSETDIEALFSAACAKAAEEHLADYQYVLFFDEINASPHSTEIMAGVLSGKFRGTSLPPCVSVVMAVNPLRTCHKENAMLRSMTHKVPYVFRVNPMPESMLQCMIDFGGLAAEDEKDYVLEMLKTAAAANPTLGIDDRLIQKVVATHQAAKEKSRGYSFSVSLRDINRFVSLLKVARVVFAPMVEDRRGSASEVEAFVLHLTYVLRIPDPASRRGVVSKIGGETGVGLCQAECMGWLDEAAGAGKTSDVTGMVVARNRAYSENAPALLMCIWAKVPIIIIGEPGTSKSLALRVCYEFLASAKSHEVFPTRVLETVYQGTTQSTSSGVQRVHREVLANVPKDGSSKITSMFVFDELGRAAQAPGNPLKALHSILEPHGGQENLTFAFVGLSNHSVDSAPTSRALVVYRLGTNDGLATTVRDILHKRVTTHQAEALASAHNALVAKMNTELEKGVGKSYFGLRDVFFLAHRALSEGNVGIGDPQTRAATLVARCYSIGYASENTRLCQQMVDATHSILASLNQEAECGPPKPRLTWRGWGRYAGYRRRADTDRCTAYQALKDALQDTHECARYLLVQTESPELIVDTILKEGRDLLGADRGIEVLSGSHFRGDSDVATSIQTLSALIEGARTGKLVVLLHQQRVLDCLYDMLNKNYARFSNGGVTTMRCRVSLGNCADSFVPVAPTFKLVICLSATEVAAEEPALLQRLEKVRLDIQDMGSVAEGAKALLQQPSNSKALREVVKAVPRLGSLAEVHDGLLWLHSTDGQTGEETNGHTASILELGAYLVSPTLLLTHTLRAAEMRSGHRQSRSPLLDGSMFHGCVDVLDFVQKLLRERNGGAFTLGGVPVALYRSGVGSIGGSVDNLVDAARAAGISVTPLVVSVYEKQKDFKNAVAQVPQGDVVLCHLGSMTEFIPQCQSILMKREGLSVIAVDNTTDTNSIRVGVASGVCVVDCLIKPQHLPIEFNPMPVLTLSLTDTPTAAADHADLQLKGLIEVSLQRGLHAALSTVAAGGDVKLSPERARDLSRFVSSHADKLASLSLNHVKAQLLARYGSRGILSSTTLGLYTSVVQATDEVLMAATCEALVPVLRLLACRGLLDGYLDEDPASDAAQGYAAAVLAQIGGLTVREYHGEIVRHPQDMADVTAEQIRAAHFQEAETRHTLAPLVECDMSTTPTLLIHAVRTTLLGSLNLPENIASLTDAVQYTVSVAVEALAESYQEEVSRDALLVLCKVALSQLSLAALRVSSHGLSGAVSAASHALEGMSQDADAFGCLSQMLVSGITYMGCEYSRFDHTTPSGAMALSTSPAELNDAVVRSLPDATLSQRLAFMPIGEVGDESYMSVCATTSPESSDTAACHVFTARLCGEVGVRSLLSDIRVVDAGLSVMITHHAEQVISTDTTVLLGAGTTHNDILSRVAGVLLGNTLTVGWSVAAAVFRVIAKQASSDTGSDLPAAALATLFNSSRLCQMAFVWHCRQGRENDTEWVETRVTAVLGEVVASTIFVGSYVERYPLTGLVDWALHSRPAFGIGSTGVDNPVALFRRQLVTATSSGDTNTGPDDLTALHDDIGLEGIALIGELAGWDTTAPGSLVHAVSSNPSNHLLPFEWLKAEYAFFATAYKEVSGSSIYLWRCPCGGILFVGDCGRNSHNVAGGFGFRKCDRCNVNQAEATCTRVAHGTAPSATRVANSVFYTGVERGFVANKDTVPPCDGSFAFTSHMRSHVQETIFVRCVLAALHLKERLRSGTLGALSEEEREVLVGRVNMGVARIGDKLLPLVRRTADTILGLPATTDVCARFAQETRLCQTLRLSDAAAPVHPPAADTDAPAFPLTAAHAVSAGLDTKYVSLLQPQTPAQIVLGEASAAHRGGRYMETQEQAAAWCEALRVLPQVLSLPRVVFQPLRYTALTASQAVLDQPLQSVLHSVGADVPAAKTAVDAWNTVSLAFFTEHFPFVDDCHSVELRDIDWDDISFGEFMAFCSDCAIPAQDPTTDQPTRTTVSSVLREMVRVHNAIAQAIVQELGIQGVTLETVGVSGFSIRNTPSVLDVYSLDGVPALSREASVLLSGTRVLSALPSLVLIDDAEAALEIKRSGGTGSLQWVQNYEGYDDIPRHVPFLRCEESIDAMPVESIGRAVAACSAVQDAVSTLASPEDGSTSLRAFLERWGVSQHVTVLSEHNLLGVEVRQVLRLTYALQVRLGWESISTRIMEGVRARRQWSLSASQAATVGALTRDERERLEGMVKVVSHRMDRKEIHKGMPGPSDTYCTTYEQTEAGEAVCGVLDSVSVIALVMHFTGIEGVY</sequence>
<evidence type="ECO:0000313" key="3">
    <source>
        <dbReference type="EMBL" id="GIQ79813.1"/>
    </source>
</evidence>
<dbReference type="EMBL" id="BDIP01000060">
    <property type="protein sequence ID" value="GIQ79813.1"/>
    <property type="molecule type" value="Genomic_DNA"/>
</dbReference>
<dbReference type="PANTHER" id="PTHR22605:SF1">
    <property type="entry name" value="RZ-TYPE DOMAIN-CONTAINING PROTEIN"/>
    <property type="match status" value="1"/>
</dbReference>
<organism evidence="3 4">
    <name type="scientific">Kipferlia bialata</name>
    <dbReference type="NCBI Taxonomy" id="797122"/>
    <lineage>
        <taxon>Eukaryota</taxon>
        <taxon>Metamonada</taxon>
        <taxon>Carpediemonas-like organisms</taxon>
        <taxon>Kipferlia</taxon>
    </lineage>
</organism>
<dbReference type="Proteomes" id="UP000265618">
    <property type="component" value="Unassembled WGS sequence"/>
</dbReference>
<feature type="domain" description="AAA+ ATPase" evidence="2">
    <location>
        <begin position="1797"/>
        <end position="1934"/>
    </location>
</feature>
<gene>
    <name evidence="3" type="ORF">KIPB_000512</name>
</gene>
<feature type="region of interest" description="Disordered" evidence="1">
    <location>
        <begin position="473"/>
        <end position="508"/>
    </location>
</feature>
<keyword evidence="4" id="KW-1185">Reference proteome</keyword>
<protein>
    <recommendedName>
        <fullName evidence="2">AAA+ ATPase domain-containing protein</fullName>
    </recommendedName>
</protein>
<dbReference type="Gene3D" id="3.40.50.300">
    <property type="entry name" value="P-loop containing nucleotide triphosphate hydrolases"/>
    <property type="match status" value="1"/>
</dbReference>
<evidence type="ECO:0000313" key="4">
    <source>
        <dbReference type="Proteomes" id="UP000265618"/>
    </source>
</evidence>
<dbReference type="InterPro" id="IPR031248">
    <property type="entry name" value="RNF213"/>
</dbReference>
<feature type="compositionally biased region" description="Acidic residues" evidence="1">
    <location>
        <begin position="473"/>
        <end position="498"/>
    </location>
</feature>
<dbReference type="GO" id="GO:0004842">
    <property type="term" value="F:ubiquitin-protein transferase activity"/>
    <property type="evidence" value="ECO:0007669"/>
    <property type="project" value="InterPro"/>
</dbReference>
<accession>A0A9K3GEG4</accession>
<dbReference type="SMART" id="SM00382">
    <property type="entry name" value="AAA"/>
    <property type="match status" value="2"/>
</dbReference>
<feature type="domain" description="AAA+ ATPase" evidence="2">
    <location>
        <begin position="1480"/>
        <end position="1621"/>
    </location>
</feature>
<dbReference type="InterPro" id="IPR027417">
    <property type="entry name" value="P-loop_NTPase"/>
</dbReference>
<comment type="caution">
    <text evidence="3">The sequence shown here is derived from an EMBL/GenBank/DDBJ whole genome shotgun (WGS) entry which is preliminary data.</text>
</comment>
<proteinExistence type="predicted"/>
<evidence type="ECO:0000256" key="1">
    <source>
        <dbReference type="SAM" id="MobiDB-lite"/>
    </source>
</evidence>
<dbReference type="OrthoDB" id="2400221at2759"/>
<reference evidence="3 4" key="1">
    <citation type="journal article" date="2018" name="PLoS ONE">
        <title>The draft genome of Kipferlia bialata reveals reductive genome evolution in fornicate parasites.</title>
        <authorList>
            <person name="Tanifuji G."/>
            <person name="Takabayashi S."/>
            <person name="Kume K."/>
            <person name="Takagi M."/>
            <person name="Nakayama T."/>
            <person name="Kamikawa R."/>
            <person name="Inagaki Y."/>
            <person name="Hashimoto T."/>
        </authorList>
    </citation>
    <scope>NUCLEOTIDE SEQUENCE [LARGE SCALE GENOMIC DNA]</scope>
    <source>
        <strain evidence="3">NY0173</strain>
    </source>
</reference>